<dbReference type="SUPFAM" id="SSF47413">
    <property type="entry name" value="lambda repressor-like DNA-binding domains"/>
    <property type="match status" value="1"/>
</dbReference>
<feature type="domain" description="HTH cro/C1-type" evidence="2">
    <location>
        <begin position="26"/>
        <end position="80"/>
    </location>
</feature>
<name>A0A4Q1KNF3_9SPHN</name>
<evidence type="ECO:0000313" key="4">
    <source>
        <dbReference type="Proteomes" id="UP000290958"/>
    </source>
</evidence>
<dbReference type="CDD" id="cd00093">
    <property type="entry name" value="HTH_XRE"/>
    <property type="match status" value="1"/>
</dbReference>
<organism evidence="3 4">
    <name type="scientific">Sphingobium fluviale</name>
    <dbReference type="NCBI Taxonomy" id="2506423"/>
    <lineage>
        <taxon>Bacteria</taxon>
        <taxon>Pseudomonadati</taxon>
        <taxon>Pseudomonadota</taxon>
        <taxon>Alphaproteobacteria</taxon>
        <taxon>Sphingomonadales</taxon>
        <taxon>Sphingomonadaceae</taxon>
        <taxon>Sphingobium</taxon>
    </lineage>
</organism>
<reference evidence="4" key="1">
    <citation type="submission" date="2019-01" db="EMBL/GenBank/DDBJ databases">
        <title>Cytophagaceae bacterium strain CAR-16.</title>
        <authorList>
            <person name="Chen W.-M."/>
        </authorList>
    </citation>
    <scope>NUCLEOTIDE SEQUENCE [LARGE SCALE GENOMIC DNA]</scope>
    <source>
        <strain evidence="4">CHR27</strain>
    </source>
</reference>
<dbReference type="Pfam" id="PF13560">
    <property type="entry name" value="HTH_31"/>
    <property type="match status" value="1"/>
</dbReference>
<gene>
    <name evidence="3" type="ORF">EQG66_00095</name>
</gene>
<dbReference type="AlphaFoldDB" id="A0A4Q1KNF3"/>
<evidence type="ECO:0000259" key="2">
    <source>
        <dbReference type="PROSITE" id="PS50943"/>
    </source>
</evidence>
<feature type="region of interest" description="Disordered" evidence="1">
    <location>
        <begin position="1"/>
        <end position="43"/>
    </location>
</feature>
<protein>
    <submittedName>
        <fullName evidence="3">Helix-turn-helix domain-containing protein</fullName>
    </submittedName>
</protein>
<dbReference type="Proteomes" id="UP000290958">
    <property type="component" value="Unassembled WGS sequence"/>
</dbReference>
<evidence type="ECO:0000313" key="3">
    <source>
        <dbReference type="EMBL" id="RXR30749.1"/>
    </source>
</evidence>
<dbReference type="EMBL" id="SBKP01000001">
    <property type="protein sequence ID" value="RXR30749.1"/>
    <property type="molecule type" value="Genomic_DNA"/>
</dbReference>
<comment type="caution">
    <text evidence="3">The sequence shown here is derived from an EMBL/GenBank/DDBJ whole genome shotgun (WGS) entry which is preliminary data.</text>
</comment>
<dbReference type="OrthoDB" id="7471477at2"/>
<sequence length="141" mass="15664">MSHESVASGPDESSLAEIKQMSGRRIEDERRRQGLTQPKLAKRAGLSVSWIREIESGNPRTRIDDHLRCVTALGMPPCTILIPMLFKAHGKAFPPQLLAGNLHELECHLLEFIVNHTIADMRRSLGSDLGEGSESAFPQLR</sequence>
<dbReference type="PROSITE" id="PS50943">
    <property type="entry name" value="HTH_CROC1"/>
    <property type="match status" value="1"/>
</dbReference>
<dbReference type="SMART" id="SM00530">
    <property type="entry name" value="HTH_XRE"/>
    <property type="match status" value="1"/>
</dbReference>
<accession>A0A4Q1KNF3</accession>
<dbReference type="Gene3D" id="1.10.260.40">
    <property type="entry name" value="lambda repressor-like DNA-binding domains"/>
    <property type="match status" value="1"/>
</dbReference>
<dbReference type="InterPro" id="IPR001387">
    <property type="entry name" value="Cro/C1-type_HTH"/>
</dbReference>
<dbReference type="RefSeq" id="WP_066766963.1">
    <property type="nucleotide sequence ID" value="NZ_SBKP01000001.1"/>
</dbReference>
<evidence type="ECO:0000256" key="1">
    <source>
        <dbReference type="SAM" id="MobiDB-lite"/>
    </source>
</evidence>
<dbReference type="GO" id="GO:0003677">
    <property type="term" value="F:DNA binding"/>
    <property type="evidence" value="ECO:0007669"/>
    <property type="project" value="InterPro"/>
</dbReference>
<keyword evidence="4" id="KW-1185">Reference proteome</keyword>
<dbReference type="InterPro" id="IPR010982">
    <property type="entry name" value="Lambda_DNA-bd_dom_sf"/>
</dbReference>
<proteinExistence type="predicted"/>